<accession>A0A4V2G4R8</accession>
<evidence type="ECO:0000313" key="3">
    <source>
        <dbReference type="Proteomes" id="UP000292958"/>
    </source>
</evidence>
<dbReference type="InterPro" id="IPR046534">
    <property type="entry name" value="DUF6599"/>
</dbReference>
<dbReference type="Proteomes" id="UP000292958">
    <property type="component" value="Unassembled WGS sequence"/>
</dbReference>
<evidence type="ECO:0000313" key="2">
    <source>
        <dbReference type="EMBL" id="RZU41476.1"/>
    </source>
</evidence>
<reference evidence="2 3" key="1">
    <citation type="submission" date="2019-02" db="EMBL/GenBank/DDBJ databases">
        <title>Genomic Encyclopedia of Archaeal and Bacterial Type Strains, Phase II (KMG-II): from individual species to whole genera.</title>
        <authorList>
            <person name="Goeker M."/>
        </authorList>
    </citation>
    <scope>NUCLEOTIDE SEQUENCE [LARGE SCALE GENOMIC DNA]</scope>
    <source>
        <strain evidence="2 3">DSM 18101</strain>
    </source>
</reference>
<dbReference type="EMBL" id="SHKW01000001">
    <property type="protein sequence ID" value="RZU41476.1"/>
    <property type="molecule type" value="Genomic_DNA"/>
</dbReference>
<proteinExistence type="predicted"/>
<name>A0A4V2G4R8_9BACT</name>
<keyword evidence="1" id="KW-0812">Transmembrane</keyword>
<dbReference type="Pfam" id="PF20244">
    <property type="entry name" value="DUF6599"/>
    <property type="match status" value="1"/>
</dbReference>
<dbReference type="RefSeq" id="WP_130419394.1">
    <property type="nucleotide sequence ID" value="NZ_SHKW01000001.1"/>
</dbReference>
<dbReference type="OrthoDB" id="109092at2"/>
<dbReference type="AlphaFoldDB" id="A0A4V2G4R8"/>
<sequence>MAQGDRRVHGLARQILWVCLAGVSAGGWASSALSQDAKTMLVVPPSPLLPQQAGDWVRQSDAAAASPIKSDEKLDQILNEDGLKRSEQAVYRVGDAGPLVAVTARQFVDATGAHAAYNYFGRPGSVYRGVGLGEETTLNGDRYVFRSGGSVVEATGARGPKVEALLNRIQIGLPKVSGPKGLAPTLPTLLPQKGLDRDSVKYALGPISYESMGGILPGAILGFDKAAEAVMAKYAGRGSLTMLLYPTPEIAGDRLRAIEAEIRRLGRSAGTVVMRRSGNLLMITTGQWTLPEAKALVQGIHPRVEVTWNKPMPPEFHVEVRKTYSLLSSIAIFCGFGALAAVVLGLSLGAGRAAIRVLQGKPAATEPEFLRIDLSGRQLPIQAEGRGSGVKG</sequence>
<keyword evidence="1" id="KW-1133">Transmembrane helix</keyword>
<evidence type="ECO:0000256" key="1">
    <source>
        <dbReference type="SAM" id="Phobius"/>
    </source>
</evidence>
<organism evidence="2 3">
    <name type="scientific">Edaphobacter modestus</name>
    <dbReference type="NCBI Taxonomy" id="388466"/>
    <lineage>
        <taxon>Bacteria</taxon>
        <taxon>Pseudomonadati</taxon>
        <taxon>Acidobacteriota</taxon>
        <taxon>Terriglobia</taxon>
        <taxon>Terriglobales</taxon>
        <taxon>Acidobacteriaceae</taxon>
        <taxon>Edaphobacter</taxon>
    </lineage>
</organism>
<comment type="caution">
    <text evidence="2">The sequence shown here is derived from an EMBL/GenBank/DDBJ whole genome shotgun (WGS) entry which is preliminary data.</text>
</comment>
<feature type="transmembrane region" description="Helical" evidence="1">
    <location>
        <begin position="324"/>
        <end position="346"/>
    </location>
</feature>
<keyword evidence="3" id="KW-1185">Reference proteome</keyword>
<keyword evidence="1" id="KW-0472">Membrane</keyword>
<gene>
    <name evidence="2" type="ORF">BDD14_2999</name>
</gene>
<protein>
    <submittedName>
        <fullName evidence="2">Uncharacterized protein</fullName>
    </submittedName>
</protein>